<sequence length="149" mass="16059">MARVLPLRILALCVLILLCSSRSASELPGSSVRVRVASTHTTFSVCVYYMMNRMHRDRLRFTENTRDQTVRITLAGGAREPARALPGDDVLIEIRKAGAGSEIELHRSPATQGDDFETSAAAAAAACYPSARKDRGAADLLDATQGSLI</sequence>
<accession>A0A0J6STB1</accession>
<keyword evidence="3" id="KW-1185">Reference proteome</keyword>
<comment type="caution">
    <text evidence="2">The sequence shown here is derived from an EMBL/GenBank/DDBJ whole genome shotgun (WGS) entry which is preliminary data.</text>
</comment>
<dbReference type="AlphaFoldDB" id="A0A0J6STB1"/>
<keyword evidence="1" id="KW-0732">Signal</keyword>
<dbReference type="Proteomes" id="UP000035955">
    <property type="component" value="Unassembled WGS sequence"/>
</dbReference>
<feature type="signal peptide" evidence="1">
    <location>
        <begin position="1"/>
        <end position="24"/>
    </location>
</feature>
<dbReference type="EMBL" id="LABY01000097">
    <property type="protein sequence ID" value="KMO36598.1"/>
    <property type="molecule type" value="Genomic_DNA"/>
</dbReference>
<organism evidence="2 3">
    <name type="scientific">Methylobacterium variabile</name>
    <dbReference type="NCBI Taxonomy" id="298794"/>
    <lineage>
        <taxon>Bacteria</taxon>
        <taxon>Pseudomonadati</taxon>
        <taxon>Pseudomonadota</taxon>
        <taxon>Alphaproteobacteria</taxon>
        <taxon>Hyphomicrobiales</taxon>
        <taxon>Methylobacteriaceae</taxon>
        <taxon>Methylobacterium</taxon>
    </lineage>
</organism>
<evidence type="ECO:0000313" key="2">
    <source>
        <dbReference type="EMBL" id="KMO36598.1"/>
    </source>
</evidence>
<reference evidence="2 3" key="1">
    <citation type="submission" date="2015-03" db="EMBL/GenBank/DDBJ databases">
        <title>Genome sequencing of Methylobacterium variabile DSM 16961.</title>
        <authorList>
            <person name="Chaudhry V."/>
            <person name="Patil P.B."/>
        </authorList>
    </citation>
    <scope>NUCLEOTIDE SEQUENCE [LARGE SCALE GENOMIC DNA]</scope>
    <source>
        <strain evidence="2 3">DSM 16961</strain>
    </source>
</reference>
<evidence type="ECO:0000256" key="1">
    <source>
        <dbReference type="SAM" id="SignalP"/>
    </source>
</evidence>
<dbReference type="PATRIC" id="fig|298794.3.peg.7943"/>
<evidence type="ECO:0000313" key="3">
    <source>
        <dbReference type="Proteomes" id="UP000035955"/>
    </source>
</evidence>
<name>A0A0J6STB1_9HYPH</name>
<gene>
    <name evidence="2" type="ORF">VQ02_15135</name>
</gene>
<proteinExistence type="predicted"/>
<feature type="chain" id="PRO_5005281898" evidence="1">
    <location>
        <begin position="25"/>
        <end position="149"/>
    </location>
</feature>
<protein>
    <submittedName>
        <fullName evidence="2">Uncharacterized protein</fullName>
    </submittedName>
</protein>